<feature type="domain" description="Peptidase M20 dimerisation" evidence="3">
    <location>
        <begin position="186"/>
        <end position="294"/>
    </location>
</feature>
<dbReference type="Gene3D" id="3.30.70.360">
    <property type="match status" value="1"/>
</dbReference>
<dbReference type="SUPFAM" id="SSF53187">
    <property type="entry name" value="Zn-dependent exopeptidases"/>
    <property type="match status" value="1"/>
</dbReference>
<dbReference type="InterPro" id="IPR011650">
    <property type="entry name" value="Peptidase_M20_dimer"/>
</dbReference>
<gene>
    <name evidence="4" type="ORF">WN71_029795</name>
</gene>
<dbReference type="EMBL" id="LAVA02000083">
    <property type="protein sequence ID" value="OIJ64344.1"/>
    <property type="molecule type" value="Genomic_DNA"/>
</dbReference>
<proteinExistence type="predicted"/>
<accession>A0A1J4NPX4</accession>
<dbReference type="InterPro" id="IPR050072">
    <property type="entry name" value="Peptidase_M20A"/>
</dbReference>
<dbReference type="InterPro" id="IPR036264">
    <property type="entry name" value="Bact_exopeptidase_dim_dom"/>
</dbReference>
<evidence type="ECO:0000313" key="4">
    <source>
        <dbReference type="EMBL" id="OIJ64344.1"/>
    </source>
</evidence>
<evidence type="ECO:0000313" key="5">
    <source>
        <dbReference type="Proteomes" id="UP000034196"/>
    </source>
</evidence>
<dbReference type="Gene3D" id="3.40.630.10">
    <property type="entry name" value="Zn peptidases"/>
    <property type="match status" value="1"/>
</dbReference>
<dbReference type="GO" id="GO:0016787">
    <property type="term" value="F:hydrolase activity"/>
    <property type="evidence" value="ECO:0007669"/>
    <property type="project" value="UniProtKB-KW"/>
</dbReference>
<dbReference type="GO" id="GO:0046872">
    <property type="term" value="F:metal ion binding"/>
    <property type="evidence" value="ECO:0007669"/>
    <property type="project" value="UniProtKB-KW"/>
</dbReference>
<comment type="caution">
    <text evidence="4">The sequence shown here is derived from an EMBL/GenBank/DDBJ whole genome shotgun (WGS) entry which is preliminary data.</text>
</comment>
<dbReference type="Pfam" id="PF01546">
    <property type="entry name" value="Peptidase_M20"/>
    <property type="match status" value="1"/>
</dbReference>
<dbReference type="OrthoDB" id="7055905at2"/>
<dbReference type="Proteomes" id="UP000034196">
    <property type="component" value="Unassembled WGS sequence"/>
</dbReference>
<evidence type="ECO:0000256" key="1">
    <source>
        <dbReference type="ARBA" id="ARBA00022723"/>
    </source>
</evidence>
<protein>
    <submittedName>
        <fullName evidence="4">Peptidase dimerization protein</fullName>
    </submittedName>
</protein>
<keyword evidence="1" id="KW-0479">Metal-binding</keyword>
<name>A0A1J4NPX4_9ACTN</name>
<dbReference type="InterPro" id="IPR002933">
    <property type="entry name" value="Peptidase_M20"/>
</dbReference>
<evidence type="ECO:0000256" key="2">
    <source>
        <dbReference type="ARBA" id="ARBA00022801"/>
    </source>
</evidence>
<evidence type="ECO:0000259" key="3">
    <source>
        <dbReference type="Pfam" id="PF07687"/>
    </source>
</evidence>
<dbReference type="SUPFAM" id="SSF55031">
    <property type="entry name" value="Bacterial exopeptidase dimerisation domain"/>
    <property type="match status" value="1"/>
</dbReference>
<reference evidence="4" key="1">
    <citation type="submission" date="2016-10" db="EMBL/GenBank/DDBJ databases">
        <title>Genome sequence of Streptomyces mangrovisoli MUSC 149.</title>
        <authorList>
            <person name="Lee L.-H."/>
            <person name="Ser H.-L."/>
        </authorList>
    </citation>
    <scope>NUCLEOTIDE SEQUENCE [LARGE SCALE GENOMIC DNA]</scope>
    <source>
        <strain evidence="4">MUSC 149</strain>
    </source>
</reference>
<dbReference type="STRING" id="1428628.WN71_029795"/>
<dbReference type="PANTHER" id="PTHR43808">
    <property type="entry name" value="ACETYLORNITHINE DEACETYLASE"/>
    <property type="match status" value="1"/>
</dbReference>
<keyword evidence="5" id="KW-1185">Reference proteome</keyword>
<dbReference type="RefSeq" id="WP_046591043.1">
    <property type="nucleotide sequence ID" value="NZ_LAVA02000083.1"/>
</dbReference>
<dbReference type="AlphaFoldDB" id="A0A1J4NPX4"/>
<keyword evidence="2" id="KW-0378">Hydrolase</keyword>
<sequence>MSEKFRLPDRAWVASVVALAAELVRRPSRGGIDDCEPVLRLLEDWLAARGLPCRRLQEDGVLVGLLVEITGGRPGRWWALDACVDTAPYGDESAWSFPPAAGDVVDGRLRGRGAADSKLAAAMFCHIAADLAPRAAELPGGLAVLLDVDEHTGGFGGARAYLADPAAARPAGVLIGYPGLTDVVVGGRGLWRATLSVHARAGHSGSRRGVLGAVSRAAHLVRLLDAAHLPDEDDPSGFPLPPKLSVTAVHGGQGFSVTPDRCEVNVDVRTTPAFGAEDAERLVRDVAAALDTELPGPRPTEVTPVASWPPFRLADGEQPGAALLGAAAEAGLPVTAKTAGPSNIGNLLAGHGIAATAGFGVPYEGLHGIDERADLAQLPTVYGVYRRAVLTLLGDDGG</sequence>
<organism evidence="4 5">
    <name type="scientific">Streptomyces mangrovisoli</name>
    <dbReference type="NCBI Taxonomy" id="1428628"/>
    <lineage>
        <taxon>Bacteria</taxon>
        <taxon>Bacillati</taxon>
        <taxon>Actinomycetota</taxon>
        <taxon>Actinomycetes</taxon>
        <taxon>Kitasatosporales</taxon>
        <taxon>Streptomycetaceae</taxon>
        <taxon>Streptomyces</taxon>
    </lineage>
</organism>
<dbReference type="Pfam" id="PF07687">
    <property type="entry name" value="M20_dimer"/>
    <property type="match status" value="1"/>
</dbReference>